<protein>
    <submittedName>
        <fullName evidence="1">Uncharacterized protein</fullName>
    </submittedName>
</protein>
<name>A0A3G5A7A1_9VIRU</name>
<accession>A0A3G5A7A1</accession>
<proteinExistence type="predicted"/>
<evidence type="ECO:0000313" key="1">
    <source>
        <dbReference type="EMBL" id="AYV82384.1"/>
    </source>
</evidence>
<reference evidence="1" key="1">
    <citation type="submission" date="2018-10" db="EMBL/GenBank/DDBJ databases">
        <title>Hidden diversity of soil giant viruses.</title>
        <authorList>
            <person name="Schulz F."/>
            <person name="Alteio L."/>
            <person name="Goudeau D."/>
            <person name="Ryan E.M."/>
            <person name="Malmstrom R.R."/>
            <person name="Blanchard J."/>
            <person name="Woyke T."/>
        </authorList>
    </citation>
    <scope>NUCLEOTIDE SEQUENCE</scope>
    <source>
        <strain evidence="1">HOV1</strain>
    </source>
</reference>
<dbReference type="EMBL" id="MK072373">
    <property type="protein sequence ID" value="AYV82384.1"/>
    <property type="molecule type" value="Genomic_DNA"/>
</dbReference>
<sequence length="78" mass="9307">MEHDEKNAKIMYFQYDIEPLEDLRLQAEKLMKKKIVSFYIYLAVANIQVQIDTDEDILYLKENDVLICQPLIKPDEKT</sequence>
<organism evidence="1">
    <name type="scientific">Homavirus sp</name>
    <dbReference type="NCBI Taxonomy" id="2487769"/>
    <lineage>
        <taxon>Viruses</taxon>
        <taxon>Varidnaviria</taxon>
        <taxon>Bamfordvirae</taxon>
        <taxon>Nucleocytoviricota</taxon>
        <taxon>Megaviricetes</taxon>
        <taxon>Imitervirales</taxon>
        <taxon>Mimiviridae</taxon>
        <taxon>Klosneuvirinae</taxon>
    </lineage>
</organism>
<gene>
    <name evidence="1" type="ORF">Homavirus42_2</name>
</gene>